<accession>A0AAN2A3P3</accession>
<dbReference type="AlphaFoldDB" id="A0AAN2A3P3"/>
<gene>
    <name evidence="1" type="ORF">AGRHK599_LOCUS2305</name>
</gene>
<organism evidence="1 2">
    <name type="scientific">Rhizobium rhizogenes</name>
    <name type="common">Agrobacterium rhizogenes</name>
    <dbReference type="NCBI Taxonomy" id="359"/>
    <lineage>
        <taxon>Bacteria</taxon>
        <taxon>Pseudomonadati</taxon>
        <taxon>Pseudomonadota</taxon>
        <taxon>Alphaproteobacteria</taxon>
        <taxon>Hyphomicrobiales</taxon>
        <taxon>Rhizobiaceae</taxon>
        <taxon>Rhizobium/Agrobacterium group</taxon>
        <taxon>Rhizobium</taxon>
    </lineage>
</organism>
<comment type="caution">
    <text evidence="1">The sequence shown here is derived from an EMBL/GenBank/DDBJ whole genome shotgun (WGS) entry which is preliminary data.</text>
</comment>
<name>A0AAN2A3P3_RHIRH</name>
<reference evidence="1 2" key="1">
    <citation type="submission" date="2020-06" db="EMBL/GenBank/DDBJ databases">
        <authorList>
            <person name="De Coninck B."/>
            <person name="Ibrahim H."/>
        </authorList>
    </citation>
    <scope>NUCLEOTIDE SEQUENCE [LARGE SCALE GENOMIC DNA]</scope>
    <source>
        <strain evidence="1">Ag_rhizogenes_K599</strain>
    </source>
</reference>
<sequence length="279" mass="30640">MPDHVKEILKQPSKALPLYLSSFRLEIVYNDGAAPDADRRQVLEAAFAELKDALRLGFFCGERFSARATTNIGISWSDRGDMSVTVSADGIHYNALVAAVRIAVRLHHTSREGYEAMRAILGDDADVFSPPVSLRENIANLAIVDVMGTGWDGVATTDVLNYTSEGMGLPAYTPLQGDIAENYEGDRLVITSRANGAFRAGDLDDIEDCFLRLFGSGVFTSLDDLDCEVSDDEAEIFTRGSDGRVELLFGNYRDQKYGMIEFLNVVSAGNMMSLTIRRE</sequence>
<dbReference type="KEGG" id="aro:B0909_00050"/>
<protein>
    <submittedName>
        <fullName evidence="1">Uncharacterized protein</fullName>
    </submittedName>
</protein>
<evidence type="ECO:0000313" key="2">
    <source>
        <dbReference type="Proteomes" id="UP000528185"/>
    </source>
</evidence>
<evidence type="ECO:0000313" key="1">
    <source>
        <dbReference type="EMBL" id="CAD0213259.1"/>
    </source>
</evidence>
<proteinExistence type="predicted"/>
<dbReference type="EMBL" id="CAICSX020000001">
    <property type="protein sequence ID" value="CAD0213259.1"/>
    <property type="molecule type" value="Genomic_DNA"/>
</dbReference>
<dbReference type="RefSeq" id="WP_065114184.1">
    <property type="nucleotide sequence ID" value="NZ_CAICSX020000001.1"/>
</dbReference>
<dbReference type="Proteomes" id="UP000528185">
    <property type="component" value="Unassembled WGS sequence"/>
</dbReference>